<proteinExistence type="predicted"/>
<comment type="caution">
    <text evidence="2">The sequence shown here is derived from an EMBL/GenBank/DDBJ whole genome shotgun (WGS) entry which is preliminary data.</text>
</comment>
<protein>
    <submittedName>
        <fullName evidence="2">Uncharacterized protein</fullName>
    </submittedName>
</protein>
<dbReference type="Proteomes" id="UP001140230">
    <property type="component" value="Unassembled WGS sequence"/>
</dbReference>
<evidence type="ECO:0000313" key="3">
    <source>
        <dbReference type="Proteomes" id="UP001140230"/>
    </source>
</evidence>
<name>A0A9X4BRH3_9XANT</name>
<reference evidence="2" key="1">
    <citation type="journal article" date="2022" name="Phytopathology">
        <title>Whole genome sequencing-based tracing of a 2022 introduction and outbreak of Xanthomonas hortorum pv. pelargonii.</title>
        <authorList>
            <person name="Iruegas Bocardo F."/>
            <person name="Weisberg A.J."/>
            <person name="Riutta E.R."/>
            <person name="Kilday K.B."/>
            <person name="Bonkowski J.C."/>
            <person name="Creswell T.C."/>
            <person name="Daughtrey M."/>
            <person name="Rane K.K."/>
            <person name="Grunwald N.J."/>
            <person name="Chang J.H."/>
            <person name="Putnam M."/>
        </authorList>
    </citation>
    <scope>NUCLEOTIDE SEQUENCE</scope>
    <source>
        <strain evidence="2">22-338</strain>
    </source>
</reference>
<dbReference type="AlphaFoldDB" id="A0A9X4BRH3"/>
<reference evidence="2" key="2">
    <citation type="submission" date="2022-08" db="EMBL/GenBank/DDBJ databases">
        <authorList>
            <person name="Iruegas-Bocardo F."/>
            <person name="Weisberg A.J."/>
            <person name="Riutta E.R."/>
            <person name="Kilday K."/>
            <person name="Bonkowski J.C."/>
            <person name="Creswell T."/>
            <person name="Daughtrey M.L."/>
            <person name="Rane K."/>
            <person name="Grunwald N.J."/>
            <person name="Chang J.H."/>
            <person name="Putnam M.L."/>
        </authorList>
    </citation>
    <scope>NUCLEOTIDE SEQUENCE</scope>
    <source>
        <strain evidence="2">22-338</strain>
    </source>
</reference>
<sequence>MRAPRHIRGANRDDRNETMPLSPDTRQPAPHSHSLTFDANPAYKAYLDTAFALGILATDLDVRNLLSRYYLNLGAPTDQAAHQSGACQLYITPWNTIARFCTFGLLRERLPPFDISQASRAAIVEWAVHMLSRGIYVYATVNDCFIPGTRAHAAREAYNHPCLVTACDRAAQTFTVSTYLADGTYGSTLVSYAALSRAFTERGDPRRMSDLHFYEPVLHGIVRADTPFGLQVFDPLATASAMVNYVECRLDKYAICEQEVYGLNAVAAFVQRLALAVRAGDELDLRGTRTLMEHRRILVSVLDYAREQLQLADLERIERAFKALESWAATLHSLAFDHQQTRGAARGRGGEARLLKHIGEIGRMVRMDKRASLDFIDALIPLDLRDVAARAGRSDPGRIWQRRPG</sequence>
<evidence type="ECO:0000313" key="2">
    <source>
        <dbReference type="EMBL" id="MDC8638251.1"/>
    </source>
</evidence>
<dbReference type="EMBL" id="JANWTP010000029">
    <property type="protein sequence ID" value="MDC8638251.1"/>
    <property type="molecule type" value="Genomic_DNA"/>
</dbReference>
<accession>A0A9X4BRH3</accession>
<dbReference type="RefSeq" id="WP_104573366.1">
    <property type="nucleotide sequence ID" value="NZ_CP168178.1"/>
</dbReference>
<gene>
    <name evidence="2" type="ORF">NY667_10520</name>
</gene>
<organism evidence="2 3">
    <name type="scientific">Xanthomonas hortorum pv. hederae</name>
    <dbReference type="NCBI Taxonomy" id="453603"/>
    <lineage>
        <taxon>Bacteria</taxon>
        <taxon>Pseudomonadati</taxon>
        <taxon>Pseudomonadota</taxon>
        <taxon>Gammaproteobacteria</taxon>
        <taxon>Lysobacterales</taxon>
        <taxon>Lysobacteraceae</taxon>
        <taxon>Xanthomonas</taxon>
    </lineage>
</organism>
<evidence type="ECO:0000256" key="1">
    <source>
        <dbReference type="SAM" id="MobiDB-lite"/>
    </source>
</evidence>
<feature type="region of interest" description="Disordered" evidence="1">
    <location>
        <begin position="1"/>
        <end position="32"/>
    </location>
</feature>